<comment type="caution">
    <text evidence="12">The sequence shown here is derived from an EMBL/GenBank/DDBJ whole genome shotgun (WGS) entry which is preliminary data.</text>
</comment>
<dbReference type="InterPro" id="IPR010892">
    <property type="entry name" value="Spp-24"/>
</dbReference>
<evidence type="ECO:0000256" key="8">
    <source>
        <dbReference type="ARBA" id="ARBA00023157"/>
    </source>
</evidence>
<keyword evidence="7 11" id="KW-0732">Signal</keyword>
<dbReference type="Proteomes" id="UP001557470">
    <property type="component" value="Unassembled WGS sequence"/>
</dbReference>
<name>A0ABD0YAR5_UMBPY</name>
<comment type="function">
    <text evidence="1">Could coordinate an aspect of bone turnover.</text>
</comment>
<comment type="subcellular location">
    <subcellularLocation>
        <location evidence="2">Secreted</location>
    </subcellularLocation>
</comment>
<evidence type="ECO:0000256" key="10">
    <source>
        <dbReference type="SAM" id="MobiDB-lite"/>
    </source>
</evidence>
<dbReference type="AlphaFoldDB" id="A0ABD0YAR5"/>
<organism evidence="12 13">
    <name type="scientific">Umbra pygmaea</name>
    <name type="common">Eastern mudminnow</name>
    <dbReference type="NCBI Taxonomy" id="75934"/>
    <lineage>
        <taxon>Eukaryota</taxon>
        <taxon>Metazoa</taxon>
        <taxon>Chordata</taxon>
        <taxon>Craniata</taxon>
        <taxon>Vertebrata</taxon>
        <taxon>Euteleostomi</taxon>
        <taxon>Actinopterygii</taxon>
        <taxon>Neopterygii</taxon>
        <taxon>Teleostei</taxon>
        <taxon>Protacanthopterygii</taxon>
        <taxon>Esociformes</taxon>
        <taxon>Umbridae</taxon>
        <taxon>Umbra</taxon>
    </lineage>
</organism>
<feature type="compositionally biased region" description="Polar residues" evidence="10">
    <location>
        <begin position="148"/>
        <end position="176"/>
    </location>
</feature>
<evidence type="ECO:0000256" key="9">
    <source>
        <dbReference type="ARBA" id="ARBA00029627"/>
    </source>
</evidence>
<reference evidence="12 13" key="1">
    <citation type="submission" date="2024-06" db="EMBL/GenBank/DDBJ databases">
        <authorList>
            <person name="Pan Q."/>
            <person name="Wen M."/>
            <person name="Jouanno E."/>
            <person name="Zahm M."/>
            <person name="Klopp C."/>
            <person name="Cabau C."/>
            <person name="Louis A."/>
            <person name="Berthelot C."/>
            <person name="Parey E."/>
            <person name="Roest Crollius H."/>
            <person name="Montfort J."/>
            <person name="Robinson-Rechavi M."/>
            <person name="Bouchez O."/>
            <person name="Lampietro C."/>
            <person name="Lopez Roques C."/>
            <person name="Donnadieu C."/>
            <person name="Postlethwait J."/>
            <person name="Bobe J."/>
            <person name="Verreycken H."/>
            <person name="Guiguen Y."/>
        </authorList>
    </citation>
    <scope>NUCLEOTIDE SEQUENCE [LARGE SCALE GENOMIC DNA]</scope>
    <source>
        <strain evidence="12">Up_M1</strain>
        <tissue evidence="12">Testis</tissue>
    </source>
</reference>
<evidence type="ECO:0000256" key="11">
    <source>
        <dbReference type="SAM" id="SignalP"/>
    </source>
</evidence>
<evidence type="ECO:0000256" key="2">
    <source>
        <dbReference type="ARBA" id="ARBA00004613"/>
    </source>
</evidence>
<evidence type="ECO:0000313" key="12">
    <source>
        <dbReference type="EMBL" id="KAL1022342.1"/>
    </source>
</evidence>
<keyword evidence="6" id="KW-0597">Phosphoprotein</keyword>
<evidence type="ECO:0000256" key="3">
    <source>
        <dbReference type="ARBA" id="ARBA00008576"/>
    </source>
</evidence>
<dbReference type="GO" id="GO:0005576">
    <property type="term" value="C:extracellular region"/>
    <property type="evidence" value="ECO:0007669"/>
    <property type="project" value="UniProtKB-SubCell"/>
</dbReference>
<protein>
    <recommendedName>
        <fullName evidence="4">Secreted phosphoprotein 24</fullName>
    </recommendedName>
    <alternativeName>
        <fullName evidence="9">Secreted phosphoprotein 2</fullName>
    </alternativeName>
</protein>
<dbReference type="PANTHER" id="PTHR15444:SF4">
    <property type="entry name" value="SECRETED PHOSPHOPROTEIN 24"/>
    <property type="match status" value="1"/>
</dbReference>
<evidence type="ECO:0000256" key="4">
    <source>
        <dbReference type="ARBA" id="ARBA00020365"/>
    </source>
</evidence>
<evidence type="ECO:0000256" key="1">
    <source>
        <dbReference type="ARBA" id="ARBA00002371"/>
    </source>
</evidence>
<dbReference type="EMBL" id="JAGEUA010000001">
    <property type="protein sequence ID" value="KAL1022342.1"/>
    <property type="molecule type" value="Genomic_DNA"/>
</dbReference>
<evidence type="ECO:0000313" key="13">
    <source>
        <dbReference type="Proteomes" id="UP001557470"/>
    </source>
</evidence>
<accession>A0ABD0YAR5</accession>
<keyword evidence="13" id="KW-1185">Reference proteome</keyword>
<comment type="similarity">
    <text evidence="3">Belongs to the SPP2 family.</text>
</comment>
<sequence>MKCCIVLLLLASLQSLCCSGLSLYQSDLGSMSDKALSMAMTQVNKLYAGPRLYRSTRGSVKRVVPTGLNNYDLLMNFGIKETECLKSSGEDPQRCDFRLGFYVPAATCTTRVRVTGESPEVVSLRCGQDTSSSSSESSSEENFARTRPQLNVQPFRNRGPTQTVPGFSETTPLSSRRTLHRQEVYPQPILRSDSFSNELQ</sequence>
<dbReference type="PANTHER" id="PTHR15444">
    <property type="entry name" value="SECRETED PHOSPHOPROTEIN 24"/>
    <property type="match status" value="1"/>
</dbReference>
<feature type="compositionally biased region" description="Low complexity" evidence="10">
    <location>
        <begin position="131"/>
        <end position="141"/>
    </location>
</feature>
<dbReference type="Gene3D" id="3.10.450.10">
    <property type="match status" value="1"/>
</dbReference>
<feature type="region of interest" description="Disordered" evidence="10">
    <location>
        <begin position="119"/>
        <end position="200"/>
    </location>
</feature>
<evidence type="ECO:0000256" key="5">
    <source>
        <dbReference type="ARBA" id="ARBA00022525"/>
    </source>
</evidence>
<gene>
    <name evidence="12" type="ORF">UPYG_G00025390</name>
</gene>
<evidence type="ECO:0000256" key="7">
    <source>
        <dbReference type="ARBA" id="ARBA00022729"/>
    </source>
</evidence>
<dbReference type="SUPFAM" id="SSF54403">
    <property type="entry name" value="Cystatin/monellin"/>
    <property type="match status" value="1"/>
</dbReference>
<dbReference type="Pfam" id="PF07448">
    <property type="entry name" value="Spp-24"/>
    <property type="match status" value="1"/>
</dbReference>
<proteinExistence type="inferred from homology"/>
<keyword evidence="5" id="KW-0964">Secreted</keyword>
<evidence type="ECO:0000256" key="6">
    <source>
        <dbReference type="ARBA" id="ARBA00022553"/>
    </source>
</evidence>
<feature type="signal peptide" evidence="11">
    <location>
        <begin position="1"/>
        <end position="19"/>
    </location>
</feature>
<dbReference type="InterPro" id="IPR046350">
    <property type="entry name" value="Cystatin_sf"/>
</dbReference>
<feature type="chain" id="PRO_5044742954" description="Secreted phosphoprotein 24" evidence="11">
    <location>
        <begin position="20"/>
        <end position="200"/>
    </location>
</feature>
<keyword evidence="8" id="KW-1015">Disulfide bond</keyword>